<dbReference type="PANTHER" id="PTHR40518:SF1">
    <property type="entry name" value="ACETOACETATE DECARBOXYLASE"/>
    <property type="match status" value="1"/>
</dbReference>
<dbReference type="AlphaFoldDB" id="A0A8H3ZYU2"/>
<dbReference type="PANTHER" id="PTHR40518">
    <property type="entry name" value="ACETOACETATE DECARBOXYLASE"/>
    <property type="match status" value="1"/>
</dbReference>
<evidence type="ECO:0000313" key="2">
    <source>
        <dbReference type="Proteomes" id="UP000434172"/>
    </source>
</evidence>
<proteinExistence type="predicted"/>
<dbReference type="Gene3D" id="2.40.400.10">
    <property type="entry name" value="Acetoacetate decarboxylase-like"/>
    <property type="match status" value="1"/>
</dbReference>
<dbReference type="OrthoDB" id="9970474at2759"/>
<dbReference type="EMBL" id="WOWK01000004">
    <property type="protein sequence ID" value="KAF0331345.1"/>
    <property type="molecule type" value="Genomic_DNA"/>
</dbReference>
<keyword evidence="2" id="KW-1185">Reference proteome</keyword>
<protein>
    <recommendedName>
        <fullName evidence="3">Acetoacetate decarboxylase</fullName>
    </recommendedName>
</protein>
<dbReference type="Proteomes" id="UP000434172">
    <property type="component" value="Unassembled WGS sequence"/>
</dbReference>
<dbReference type="SUPFAM" id="SSF160104">
    <property type="entry name" value="Acetoacetate decarboxylase-like"/>
    <property type="match status" value="1"/>
</dbReference>
<sequence>MDEMNEPIKHVPPPWDLKGTSYFFMFWIPSAQAKKLPIDVAFSPLEAQSSFARASDSGSPQGGIGTIQIHRYASSPVGPYDEFILSTGLYSYPVEEKGKRMEKRNMRITRIYVSQKTTCWNGRKDWNIPKHLARFEFNELAGGGTEIKIFPHDTTGDVAEAVTDKKPFFSTVYKPVNYLPSFPLTTSLVKFLGVDLTLVQPPLPESTGNQGELVGTDRWCKFFPTISSSKTEVGWFDMRQEEDAKEANFWPGLGRWRLGMMMKNSDISFGDMQYWDTPRSAQ</sequence>
<comment type="caution">
    <text evidence="1">The sequence shown here is derived from an EMBL/GenBank/DDBJ whole genome shotgun (WGS) entry which is preliminary data.</text>
</comment>
<accession>A0A8H3ZYU2</accession>
<dbReference type="InterPro" id="IPR023375">
    <property type="entry name" value="ADC_dom_sf"/>
</dbReference>
<reference evidence="1 2" key="1">
    <citation type="submission" date="2019-12" db="EMBL/GenBank/DDBJ databases">
        <title>A genome sequence resource for the geographically widespread anthracnose pathogen Colletotrichum asianum.</title>
        <authorList>
            <person name="Meng Y."/>
        </authorList>
    </citation>
    <scope>NUCLEOTIDE SEQUENCE [LARGE SCALE GENOMIC DNA]</scope>
    <source>
        <strain evidence="1 2">ICMP 18580</strain>
    </source>
</reference>
<evidence type="ECO:0008006" key="3">
    <source>
        <dbReference type="Google" id="ProtNLM"/>
    </source>
</evidence>
<gene>
    <name evidence="1" type="ORF">GQ607_001653</name>
</gene>
<evidence type="ECO:0000313" key="1">
    <source>
        <dbReference type="EMBL" id="KAF0331345.1"/>
    </source>
</evidence>
<name>A0A8H3ZYU2_9PEZI</name>
<organism evidence="1 2">
    <name type="scientific">Colletotrichum asianum</name>
    <dbReference type="NCBI Taxonomy" id="702518"/>
    <lineage>
        <taxon>Eukaryota</taxon>
        <taxon>Fungi</taxon>
        <taxon>Dikarya</taxon>
        <taxon>Ascomycota</taxon>
        <taxon>Pezizomycotina</taxon>
        <taxon>Sordariomycetes</taxon>
        <taxon>Hypocreomycetidae</taxon>
        <taxon>Glomerellales</taxon>
        <taxon>Glomerellaceae</taxon>
        <taxon>Colletotrichum</taxon>
        <taxon>Colletotrichum gloeosporioides species complex</taxon>
    </lineage>
</organism>